<feature type="chain" id="PRO_5022870092" evidence="1">
    <location>
        <begin position="24"/>
        <end position="381"/>
    </location>
</feature>
<keyword evidence="3" id="KW-1185">Reference proteome</keyword>
<keyword evidence="1" id="KW-0732">Signal</keyword>
<accession>A0A5C8V596</accession>
<dbReference type="RefSeq" id="WP_147740720.1">
    <property type="nucleotide sequence ID" value="NZ_VRUR01000001.1"/>
</dbReference>
<feature type="signal peptide" evidence="1">
    <location>
        <begin position="1"/>
        <end position="23"/>
    </location>
</feature>
<dbReference type="EMBL" id="VRUR01000001">
    <property type="protein sequence ID" value="TXN36887.1"/>
    <property type="molecule type" value="Genomic_DNA"/>
</dbReference>
<name>A0A5C8V596_9FLAO</name>
<dbReference type="AlphaFoldDB" id="A0A5C8V596"/>
<dbReference type="Proteomes" id="UP000321456">
    <property type="component" value="Unassembled WGS sequence"/>
</dbReference>
<organism evidence="2 3">
    <name type="scientific">Flagellimonas hymeniacidonis</name>
    <dbReference type="NCBI Taxonomy" id="2603628"/>
    <lineage>
        <taxon>Bacteria</taxon>
        <taxon>Pseudomonadati</taxon>
        <taxon>Bacteroidota</taxon>
        <taxon>Flavobacteriia</taxon>
        <taxon>Flavobacteriales</taxon>
        <taxon>Flavobacteriaceae</taxon>
        <taxon>Flagellimonas</taxon>
    </lineage>
</organism>
<protein>
    <submittedName>
        <fullName evidence="2">Uncharacterized protein</fullName>
    </submittedName>
</protein>
<proteinExistence type="predicted"/>
<evidence type="ECO:0000256" key="1">
    <source>
        <dbReference type="SAM" id="SignalP"/>
    </source>
</evidence>
<reference evidence="2 3" key="1">
    <citation type="submission" date="2019-08" db="EMBL/GenBank/DDBJ databases">
        <title>Professor.</title>
        <authorList>
            <person name="Park J.S."/>
        </authorList>
    </citation>
    <scope>NUCLEOTIDE SEQUENCE [LARGE SCALE GENOMIC DNA]</scope>
    <source>
        <strain evidence="2 3">176CP5-101</strain>
    </source>
</reference>
<sequence length="381" mass="43980">MKAKIKMLIALLVFLMISYTISAQESKQNFKVGTYAGYEYNYFKSPTEVQQDTVLFTESDLISSSSYKDIFANYDYTTKWKGNRLRLSASPSTRLFYDNFEDSYWSLTANVKYDRELSEKTKFLAQLSFRRMNREGLDGAQDVLVNPLGYTNYGVRTGLGIAPIQKNKTTILAFYNFKDFDAFGIRDLQFDEFGLQLNTRQQFRVNKLRHAYGINSYIKKRLYDTFNASDVISSGARDWSYVKATAYYELPISKNLEIEPSYTYYTRIDNMDKRSGFTQTGPALGIVFDNDITSVRSSLKYLTRNYTTLEARDNLGLIGEKIKYQYMDIAINAEHRLGSSGFSLIAEAYSRVRTTNYTDIDARSFRGYTNQYAGVGLRWQL</sequence>
<comment type="caution">
    <text evidence="2">The sequence shown here is derived from an EMBL/GenBank/DDBJ whole genome shotgun (WGS) entry which is preliminary data.</text>
</comment>
<evidence type="ECO:0000313" key="2">
    <source>
        <dbReference type="EMBL" id="TXN36887.1"/>
    </source>
</evidence>
<gene>
    <name evidence="2" type="ORF">FVB32_00955</name>
</gene>
<evidence type="ECO:0000313" key="3">
    <source>
        <dbReference type="Proteomes" id="UP000321456"/>
    </source>
</evidence>